<dbReference type="Pfam" id="PF26080">
    <property type="entry name" value="CUB_animal"/>
    <property type="match status" value="1"/>
</dbReference>
<protein>
    <submittedName>
        <fullName evidence="4">Uncharacterized protein LOC100904935</fullName>
    </submittedName>
</protein>
<evidence type="ECO:0000256" key="1">
    <source>
        <dbReference type="SAM" id="SignalP"/>
    </source>
</evidence>
<accession>A0AAJ6VW23</accession>
<dbReference type="InterPro" id="IPR058698">
    <property type="entry name" value="CUB_metazoa"/>
</dbReference>
<dbReference type="Proteomes" id="UP000694867">
    <property type="component" value="Unplaced"/>
</dbReference>
<feature type="chain" id="PRO_5042527944" evidence="1">
    <location>
        <begin position="25"/>
        <end position="350"/>
    </location>
</feature>
<keyword evidence="1" id="KW-0732">Signal</keyword>
<dbReference type="KEGG" id="goe:100904935"/>
<name>A0AAJ6VW23_9ACAR</name>
<evidence type="ECO:0000313" key="4">
    <source>
        <dbReference type="RefSeq" id="XP_003739974.2"/>
    </source>
</evidence>
<sequence length="350" mass="38694">MESSAVVCSVLFALVALVPGPTEGLGYLLGRSYMEPCERGAGACMTSLECGLQRGQSLGSCSIGVCCRVEKTCNEVINFNNTFFVHPADVRPSSSCSVAVEKKWVPGGICQLKLDFLEFETVGPSFQSGMCLHDTFSVAGADKVPPIICGLNDRQHMYVDVRNARNIHLMMNLGLNVTNRRWKIKVSQIPCYSPRLAPPDCLQYYEEPTGYIKSFNYGNIHNDTSYQLNLRYRMCFRETCTVQLNQLGSFGLGAQSAGGDSANQITDVAVDTDCVNHKSNSAVSSAYIAIDDTRFCGSRFLRSYETTNPVSSMTFQSPLREVGRDDPNRKFDGFMVQYRQNCGLRGNNNR</sequence>
<dbReference type="RefSeq" id="XP_003739974.2">
    <property type="nucleotide sequence ID" value="XM_003739926.3"/>
</dbReference>
<dbReference type="AlphaFoldDB" id="A0AAJ6VW23"/>
<evidence type="ECO:0000259" key="2">
    <source>
        <dbReference type="Pfam" id="PF26080"/>
    </source>
</evidence>
<keyword evidence="3" id="KW-1185">Reference proteome</keyword>
<dbReference type="PANTHER" id="PTHR33236:SF5">
    <property type="entry name" value="CUB DOMAIN-CONTAINING PROTEIN"/>
    <property type="match status" value="1"/>
</dbReference>
<proteinExistence type="predicted"/>
<reference evidence="4" key="1">
    <citation type="submission" date="2025-08" db="UniProtKB">
        <authorList>
            <consortium name="RefSeq"/>
        </authorList>
    </citation>
    <scope>IDENTIFICATION</scope>
</reference>
<feature type="signal peptide" evidence="1">
    <location>
        <begin position="1"/>
        <end position="24"/>
    </location>
</feature>
<organism evidence="3 4">
    <name type="scientific">Galendromus occidentalis</name>
    <name type="common">western predatory mite</name>
    <dbReference type="NCBI Taxonomy" id="34638"/>
    <lineage>
        <taxon>Eukaryota</taxon>
        <taxon>Metazoa</taxon>
        <taxon>Ecdysozoa</taxon>
        <taxon>Arthropoda</taxon>
        <taxon>Chelicerata</taxon>
        <taxon>Arachnida</taxon>
        <taxon>Acari</taxon>
        <taxon>Parasitiformes</taxon>
        <taxon>Mesostigmata</taxon>
        <taxon>Gamasina</taxon>
        <taxon>Phytoseioidea</taxon>
        <taxon>Phytoseiidae</taxon>
        <taxon>Typhlodrominae</taxon>
        <taxon>Galendromus</taxon>
    </lineage>
</organism>
<dbReference type="PANTHER" id="PTHR33236">
    <property type="entry name" value="INTRAFLAGELLAR TRANSPORT PROTEIN 122 FAMILY PROTEIN-RELATED"/>
    <property type="match status" value="1"/>
</dbReference>
<evidence type="ECO:0000313" key="3">
    <source>
        <dbReference type="Proteomes" id="UP000694867"/>
    </source>
</evidence>
<feature type="domain" description="CUB" evidence="2">
    <location>
        <begin position="198"/>
        <end position="341"/>
    </location>
</feature>
<dbReference type="GeneID" id="100904935"/>
<gene>
    <name evidence="4" type="primary">LOC100904935</name>
</gene>